<evidence type="ECO:0000256" key="2">
    <source>
        <dbReference type="ARBA" id="ARBA00022525"/>
    </source>
</evidence>
<evidence type="ECO:0000256" key="8">
    <source>
        <dbReference type="SAM" id="SignalP"/>
    </source>
</evidence>
<dbReference type="SMART" id="SM00186">
    <property type="entry name" value="FBG"/>
    <property type="match status" value="1"/>
</dbReference>
<dbReference type="Pfam" id="PF00147">
    <property type="entry name" value="Fibrinogen_C"/>
    <property type="match status" value="1"/>
</dbReference>
<proteinExistence type="predicted"/>
<keyword evidence="6" id="KW-0325">Glycoprotein</keyword>
<name>A0A2M4D9U4_ANODA</name>
<evidence type="ECO:0000256" key="1">
    <source>
        <dbReference type="ARBA" id="ARBA00004613"/>
    </source>
</evidence>
<dbReference type="GO" id="GO:0005576">
    <property type="term" value="C:extracellular region"/>
    <property type="evidence" value="ECO:0007669"/>
    <property type="project" value="UniProtKB-SubCell"/>
</dbReference>
<dbReference type="PANTHER" id="PTHR47221">
    <property type="entry name" value="FIBRINOGEN ALPHA CHAIN"/>
    <property type="match status" value="1"/>
</dbReference>
<dbReference type="InterPro" id="IPR002181">
    <property type="entry name" value="Fibrinogen_a/b/g_C_dom"/>
</dbReference>
<keyword evidence="5" id="KW-1015">Disulfide bond</keyword>
<dbReference type="InterPro" id="IPR014716">
    <property type="entry name" value="Fibrinogen_a/b/g_C_1"/>
</dbReference>
<protein>
    <submittedName>
        <fullName evidence="10">Putative ficolin</fullName>
    </submittedName>
</protein>
<keyword evidence="2" id="KW-0964">Secreted</keyword>
<accession>A0A2M4D9U4</accession>
<feature type="domain" description="Fibrinogen C-terminal" evidence="9">
    <location>
        <begin position="238"/>
        <end position="454"/>
    </location>
</feature>
<evidence type="ECO:0000256" key="6">
    <source>
        <dbReference type="ARBA" id="ARBA00023180"/>
    </source>
</evidence>
<evidence type="ECO:0000256" key="3">
    <source>
        <dbReference type="ARBA" id="ARBA00022729"/>
    </source>
</evidence>
<feature type="chain" id="PRO_5014714467" evidence="8">
    <location>
        <begin position="22"/>
        <end position="454"/>
    </location>
</feature>
<evidence type="ECO:0000256" key="5">
    <source>
        <dbReference type="ARBA" id="ARBA00023157"/>
    </source>
</evidence>
<evidence type="ECO:0000256" key="4">
    <source>
        <dbReference type="ARBA" id="ARBA00023054"/>
    </source>
</evidence>
<evidence type="ECO:0000313" key="10">
    <source>
        <dbReference type="EMBL" id="MBW74261.1"/>
    </source>
</evidence>
<comment type="subcellular location">
    <subcellularLocation>
        <location evidence="1">Secreted</location>
    </subcellularLocation>
</comment>
<organism evidence="10">
    <name type="scientific">Anopheles darlingi</name>
    <name type="common">Mosquito</name>
    <dbReference type="NCBI Taxonomy" id="43151"/>
    <lineage>
        <taxon>Eukaryota</taxon>
        <taxon>Metazoa</taxon>
        <taxon>Ecdysozoa</taxon>
        <taxon>Arthropoda</taxon>
        <taxon>Hexapoda</taxon>
        <taxon>Insecta</taxon>
        <taxon>Pterygota</taxon>
        <taxon>Neoptera</taxon>
        <taxon>Endopterygota</taxon>
        <taxon>Diptera</taxon>
        <taxon>Nematocera</taxon>
        <taxon>Culicoidea</taxon>
        <taxon>Culicidae</taxon>
        <taxon>Anophelinae</taxon>
        <taxon>Anopheles</taxon>
    </lineage>
</organism>
<feature type="coiled-coil region" evidence="7">
    <location>
        <begin position="55"/>
        <end position="114"/>
    </location>
</feature>
<feature type="coiled-coil region" evidence="7">
    <location>
        <begin position="208"/>
        <end position="242"/>
    </location>
</feature>
<dbReference type="PROSITE" id="PS51406">
    <property type="entry name" value="FIBRINOGEN_C_2"/>
    <property type="match status" value="1"/>
</dbReference>
<dbReference type="CDD" id="cd00087">
    <property type="entry name" value="FReD"/>
    <property type="match status" value="1"/>
</dbReference>
<evidence type="ECO:0000259" key="9">
    <source>
        <dbReference type="PROSITE" id="PS51406"/>
    </source>
</evidence>
<dbReference type="EMBL" id="GGFL01010083">
    <property type="protein sequence ID" value="MBW74261.1"/>
    <property type="molecule type" value="Transcribed_RNA"/>
</dbReference>
<dbReference type="PANTHER" id="PTHR47221:SF6">
    <property type="entry name" value="FIBRINOGEN ALPHA CHAIN"/>
    <property type="match status" value="1"/>
</dbReference>
<dbReference type="InterPro" id="IPR037579">
    <property type="entry name" value="FIB_ANG-like"/>
</dbReference>
<evidence type="ECO:0000256" key="7">
    <source>
        <dbReference type="SAM" id="Coils"/>
    </source>
</evidence>
<keyword evidence="3 8" id="KW-0732">Signal</keyword>
<dbReference type="SUPFAM" id="SSF56496">
    <property type="entry name" value="Fibrinogen C-terminal domain-like"/>
    <property type="match status" value="1"/>
</dbReference>
<dbReference type="AlphaFoldDB" id="A0A2M4D9U4"/>
<feature type="signal peptide" evidence="8">
    <location>
        <begin position="1"/>
        <end position="21"/>
    </location>
</feature>
<dbReference type="Gene3D" id="3.90.215.10">
    <property type="entry name" value="Gamma Fibrinogen, chain A, domain 1"/>
    <property type="match status" value="1"/>
</dbReference>
<dbReference type="VEuPathDB" id="VectorBase:ADAR2_005065"/>
<keyword evidence="4 7" id="KW-0175">Coiled coil</keyword>
<dbReference type="InterPro" id="IPR036056">
    <property type="entry name" value="Fibrinogen-like_C"/>
</dbReference>
<reference evidence="10" key="1">
    <citation type="submission" date="2018-01" db="EMBL/GenBank/DDBJ databases">
        <title>An insight into the sialome of Amazonian anophelines.</title>
        <authorList>
            <person name="Ribeiro J.M."/>
            <person name="Scarpassa V."/>
            <person name="Calvo E."/>
        </authorList>
    </citation>
    <scope>NUCLEOTIDE SEQUENCE</scope>
</reference>
<dbReference type="VEuPathDB" id="VectorBase:ADAC007861"/>
<sequence>MYRLVWCLLVSLFVIAVQVSSDTNLDISTTQSSVQELRQDEQEQQVSIVENFEYINQIRSLFSNIEQEMQQKRAQSQKAIVDNHAKQEQSIHLLVEIQKEIQNHREEVAKDRVQFSKWQSEITTNQIETVNVLKEVLRDIATIQVTQNQTIEPPNNLQQEVQQEQKDETKFAESREVIKDVNEQQNVRLLINLPQTLAELKTEMFKQREQCIDNHNKYETRIEQLERENEKLRSTLLDVQLSSYWTCKDVPIKVSGKYNIHGNDTFSSFVAYCEQEKHGGGWMVIQHRFDGSLSFDRNWTAYRNGFGEIDGEHWLGLERIHQFTKEHDCELLVEMKDFYNNSKYAKYSSFRIGNESQKYGLLTLGEYSGTAGDSLSGHVRIMFSTPDRDNDFDSENHCAEYYQGGWWFYKCFYVFLNGLYDNATGSSVSRIAWDDFDTDQRSLSYSRMLIRPLN</sequence>